<name>A0A1C3V0F6_9BRAD</name>
<evidence type="ECO:0000313" key="4">
    <source>
        <dbReference type="Proteomes" id="UP000199184"/>
    </source>
</evidence>
<dbReference type="GO" id="GO:0003677">
    <property type="term" value="F:DNA binding"/>
    <property type="evidence" value="ECO:0007669"/>
    <property type="project" value="InterPro"/>
</dbReference>
<protein>
    <submittedName>
        <fullName evidence="3">Transcription elongation factor, GreA/GreB family</fullName>
    </submittedName>
</protein>
<dbReference type="InterPro" id="IPR001437">
    <property type="entry name" value="Tscrpt_elong_fac_GreA/B_C"/>
</dbReference>
<dbReference type="InterPro" id="IPR029462">
    <property type="entry name" value="Rnk_N"/>
</dbReference>
<organism evidence="3 4">
    <name type="scientific">Bradyrhizobium shewense</name>
    <dbReference type="NCBI Taxonomy" id="1761772"/>
    <lineage>
        <taxon>Bacteria</taxon>
        <taxon>Pseudomonadati</taxon>
        <taxon>Pseudomonadota</taxon>
        <taxon>Alphaproteobacteria</taxon>
        <taxon>Hyphomicrobiales</taxon>
        <taxon>Nitrobacteraceae</taxon>
        <taxon>Bradyrhizobium</taxon>
    </lineage>
</organism>
<dbReference type="AlphaFoldDB" id="A0A1C3V0F6"/>
<feature type="domain" description="Regulator of nucleoside diphosphate kinase N-terminal" evidence="2">
    <location>
        <begin position="12"/>
        <end position="52"/>
    </location>
</feature>
<gene>
    <name evidence="3" type="ORF">GA0061098_100351</name>
</gene>
<proteinExistence type="predicted"/>
<dbReference type="Gene3D" id="3.10.50.30">
    <property type="entry name" value="Transcription elongation factor, GreA/GreB, C-terminal domain"/>
    <property type="match status" value="1"/>
</dbReference>
<keyword evidence="3" id="KW-0251">Elongation factor</keyword>
<accession>A0A1C3V0F6</accession>
<keyword evidence="4" id="KW-1185">Reference proteome</keyword>
<feature type="domain" description="Transcription elongation factor GreA/GreB C-terminal" evidence="1">
    <location>
        <begin position="61"/>
        <end position="123"/>
    </location>
</feature>
<dbReference type="Pfam" id="PF14760">
    <property type="entry name" value="Rnk_N"/>
    <property type="match status" value="1"/>
</dbReference>
<keyword evidence="3" id="KW-0648">Protein biosynthesis</keyword>
<dbReference type="GO" id="GO:0032784">
    <property type="term" value="P:regulation of DNA-templated transcription elongation"/>
    <property type="evidence" value="ECO:0007669"/>
    <property type="project" value="InterPro"/>
</dbReference>
<dbReference type="SUPFAM" id="SSF54534">
    <property type="entry name" value="FKBP-like"/>
    <property type="match status" value="1"/>
</dbReference>
<dbReference type="GO" id="GO:0003746">
    <property type="term" value="F:translation elongation factor activity"/>
    <property type="evidence" value="ECO:0007669"/>
    <property type="project" value="UniProtKB-KW"/>
</dbReference>
<dbReference type="EMBL" id="FMAI01000003">
    <property type="protein sequence ID" value="SCB21057.1"/>
    <property type="molecule type" value="Genomic_DNA"/>
</dbReference>
<dbReference type="InterPro" id="IPR036953">
    <property type="entry name" value="GreA/GreB_C_sf"/>
</dbReference>
<evidence type="ECO:0000259" key="2">
    <source>
        <dbReference type="Pfam" id="PF14760"/>
    </source>
</evidence>
<dbReference type="Pfam" id="PF01272">
    <property type="entry name" value="GreA_GreB"/>
    <property type="match status" value="1"/>
</dbReference>
<evidence type="ECO:0000313" key="3">
    <source>
        <dbReference type="EMBL" id="SCB21057.1"/>
    </source>
</evidence>
<reference evidence="4" key="1">
    <citation type="submission" date="2016-08" db="EMBL/GenBank/DDBJ databases">
        <authorList>
            <person name="Varghese N."/>
            <person name="Submissions Spin"/>
        </authorList>
    </citation>
    <scope>NUCLEOTIDE SEQUENCE [LARGE SCALE GENOMIC DNA]</scope>
    <source>
        <strain evidence="4">ERR11</strain>
    </source>
</reference>
<evidence type="ECO:0000259" key="1">
    <source>
        <dbReference type="Pfam" id="PF01272"/>
    </source>
</evidence>
<dbReference type="Proteomes" id="UP000199184">
    <property type="component" value="Unassembled WGS sequence"/>
</dbReference>
<sequence>MKQKECAVLPLPKIALTASDYPRLERLARLAAQKGDLDGIFLISEINRADIVPNDWDDLRSRVTVGSWVTYCTNWGVPRRIVQLVWPEECGSDPARISVLTPLGAALIGLRVGDQMPYILAGCLNVVRVQNVTQSSPNVVPLFRAHRRSKPLDDDPGPTAA</sequence>